<proteinExistence type="predicted"/>
<sequence length="517" mass="58276">MVYPSPGCRTCKRRRIKCDSSRPLCGRCRKSNFICTWDSNDNGLPFRSENGYAEGQQRRPRNSDRHAQSVLSKVALPPPAIAPSVFHPVELHAVNFWVENFSFQSHELPSFGLEYTTHVVAYWRKASPDSSLHVAFLAYVHAVFGRVKHSENSWKKAKALFSTSLKRIKAGVDAANASEINELILAIMLLGDFEEVMWGLNSHNPRDAGFRPDPVGSRFWKNVFHQKGAAGLLKERFLKASPSNPALDATIKQSLMRIGVLRGITGPSWLRDADYEECSATWDINSLMHRVSDLRSKSLYLHGAQDVAIPQCCQEHFPVENVCPLVIVAEAEEIDSSLEEWFRNLPNEWKYANSERYQDGFPIHKYTSHAHAAVWNRYRALRLIANSIRVRALGALLPDRAQEQFVQIERAACQLKLDILTEDMCSGVLSLFNTPNMSRQVGSESWSIEIGDCAVNSVGEILPKLAHLISWPMLVAVRTEHAPVLKKQWLEARLETVVDVLGNAMLRDAVENGDFVF</sequence>
<feature type="region of interest" description="Disordered" evidence="2">
    <location>
        <begin position="48"/>
        <end position="68"/>
    </location>
</feature>
<evidence type="ECO:0000313" key="5">
    <source>
        <dbReference type="Proteomes" id="UP000244855"/>
    </source>
</evidence>
<dbReference type="AlphaFoldDB" id="A0A2V1DV01"/>
<dbReference type="GO" id="GO:0008270">
    <property type="term" value="F:zinc ion binding"/>
    <property type="evidence" value="ECO:0007669"/>
    <property type="project" value="InterPro"/>
</dbReference>
<evidence type="ECO:0000259" key="3">
    <source>
        <dbReference type="PROSITE" id="PS50048"/>
    </source>
</evidence>
<dbReference type="InterPro" id="IPR001138">
    <property type="entry name" value="Zn2Cys6_DnaBD"/>
</dbReference>
<dbReference type="Pfam" id="PF00172">
    <property type="entry name" value="Zn_clus"/>
    <property type="match status" value="1"/>
</dbReference>
<dbReference type="PANTHER" id="PTHR38791:SF13">
    <property type="entry name" value="ZN(2)-C6 FUNGAL-TYPE DOMAIN-CONTAINING PROTEIN"/>
    <property type="match status" value="1"/>
</dbReference>
<dbReference type="EMBL" id="KZ805370">
    <property type="protein sequence ID" value="PVI00650.1"/>
    <property type="molecule type" value="Genomic_DNA"/>
</dbReference>
<keyword evidence="1" id="KW-0539">Nucleus</keyword>
<gene>
    <name evidence="4" type="ORF">DM02DRAFT_562754</name>
</gene>
<dbReference type="PROSITE" id="PS50048">
    <property type="entry name" value="ZN2_CY6_FUNGAL_2"/>
    <property type="match status" value="1"/>
</dbReference>
<evidence type="ECO:0000256" key="2">
    <source>
        <dbReference type="SAM" id="MobiDB-lite"/>
    </source>
</evidence>
<dbReference type="CDD" id="cd00067">
    <property type="entry name" value="GAL4"/>
    <property type="match status" value="1"/>
</dbReference>
<dbReference type="InterPro" id="IPR053175">
    <property type="entry name" value="DHMBA_Reg_Transcription_Factor"/>
</dbReference>
<dbReference type="OrthoDB" id="2991872at2759"/>
<feature type="domain" description="Zn(2)-C6 fungal-type" evidence="3">
    <location>
        <begin position="7"/>
        <end position="37"/>
    </location>
</feature>
<protein>
    <recommendedName>
        <fullName evidence="3">Zn(2)-C6 fungal-type domain-containing protein</fullName>
    </recommendedName>
</protein>
<evidence type="ECO:0000256" key="1">
    <source>
        <dbReference type="ARBA" id="ARBA00023242"/>
    </source>
</evidence>
<dbReference type="PROSITE" id="PS00463">
    <property type="entry name" value="ZN2_CY6_FUNGAL_1"/>
    <property type="match status" value="1"/>
</dbReference>
<dbReference type="PANTHER" id="PTHR38791">
    <property type="entry name" value="ZN(II)2CYS6 TRANSCRIPTION FACTOR (EUROFUNG)-RELATED-RELATED"/>
    <property type="match status" value="1"/>
</dbReference>
<organism evidence="4 5">
    <name type="scientific">Periconia macrospinosa</name>
    <dbReference type="NCBI Taxonomy" id="97972"/>
    <lineage>
        <taxon>Eukaryota</taxon>
        <taxon>Fungi</taxon>
        <taxon>Dikarya</taxon>
        <taxon>Ascomycota</taxon>
        <taxon>Pezizomycotina</taxon>
        <taxon>Dothideomycetes</taxon>
        <taxon>Pleosporomycetidae</taxon>
        <taxon>Pleosporales</taxon>
        <taxon>Massarineae</taxon>
        <taxon>Periconiaceae</taxon>
        <taxon>Periconia</taxon>
    </lineage>
</organism>
<accession>A0A2V1DV01</accession>
<reference evidence="4 5" key="1">
    <citation type="journal article" date="2018" name="Sci. Rep.">
        <title>Comparative genomics provides insights into the lifestyle and reveals functional heterogeneity of dark septate endophytic fungi.</title>
        <authorList>
            <person name="Knapp D.G."/>
            <person name="Nemeth J.B."/>
            <person name="Barry K."/>
            <person name="Hainaut M."/>
            <person name="Henrissat B."/>
            <person name="Johnson J."/>
            <person name="Kuo A."/>
            <person name="Lim J.H.P."/>
            <person name="Lipzen A."/>
            <person name="Nolan M."/>
            <person name="Ohm R.A."/>
            <person name="Tamas L."/>
            <person name="Grigoriev I.V."/>
            <person name="Spatafora J.W."/>
            <person name="Nagy L.G."/>
            <person name="Kovacs G.M."/>
        </authorList>
    </citation>
    <scope>NUCLEOTIDE SEQUENCE [LARGE SCALE GENOMIC DNA]</scope>
    <source>
        <strain evidence="4 5">DSE2036</strain>
    </source>
</reference>
<feature type="non-terminal residue" evidence="4">
    <location>
        <position position="517"/>
    </location>
</feature>
<dbReference type="GO" id="GO:0000981">
    <property type="term" value="F:DNA-binding transcription factor activity, RNA polymerase II-specific"/>
    <property type="evidence" value="ECO:0007669"/>
    <property type="project" value="InterPro"/>
</dbReference>
<keyword evidence="5" id="KW-1185">Reference proteome</keyword>
<dbReference type="Gene3D" id="4.10.240.10">
    <property type="entry name" value="Zn(2)-C6 fungal-type DNA-binding domain"/>
    <property type="match status" value="1"/>
</dbReference>
<evidence type="ECO:0000313" key="4">
    <source>
        <dbReference type="EMBL" id="PVI00650.1"/>
    </source>
</evidence>
<dbReference type="InterPro" id="IPR036864">
    <property type="entry name" value="Zn2-C6_fun-type_DNA-bd_sf"/>
</dbReference>
<dbReference type="SMART" id="SM00066">
    <property type="entry name" value="GAL4"/>
    <property type="match status" value="1"/>
</dbReference>
<dbReference type="SUPFAM" id="SSF57701">
    <property type="entry name" value="Zn2/Cys6 DNA-binding domain"/>
    <property type="match status" value="1"/>
</dbReference>
<name>A0A2V1DV01_9PLEO</name>
<dbReference type="STRING" id="97972.A0A2V1DV01"/>
<dbReference type="Proteomes" id="UP000244855">
    <property type="component" value="Unassembled WGS sequence"/>
</dbReference>